<gene>
    <name evidence="2" type="ORF">JJB97_08985</name>
</gene>
<keyword evidence="3" id="KW-1185">Reference proteome</keyword>
<dbReference type="InterPro" id="IPR029069">
    <property type="entry name" value="HotDog_dom_sf"/>
</dbReference>
<evidence type="ECO:0000259" key="1">
    <source>
        <dbReference type="Pfam" id="PF01575"/>
    </source>
</evidence>
<dbReference type="Pfam" id="PF01575">
    <property type="entry name" value="MaoC_dehydratas"/>
    <property type="match status" value="1"/>
</dbReference>
<evidence type="ECO:0000313" key="3">
    <source>
        <dbReference type="Proteomes" id="UP000659047"/>
    </source>
</evidence>
<reference evidence="2" key="1">
    <citation type="submission" date="2021-01" db="EMBL/GenBank/DDBJ databases">
        <title>Intestinitalea alba gen. nov., sp. nov., a novel genus of the family Enterobacteriaceae, isolated from the gut of the plastic-eating mealworm Tenebrio molitor L.</title>
        <authorList>
            <person name="Yang Y."/>
        </authorList>
    </citation>
    <scope>NUCLEOTIDE SEQUENCE</scope>
    <source>
        <strain evidence="2">BIT-L3</strain>
    </source>
</reference>
<comment type="caution">
    <text evidence="2">The sequence shown here is derived from an EMBL/GenBank/DDBJ whole genome shotgun (WGS) entry which is preliminary data.</text>
</comment>
<dbReference type="InterPro" id="IPR002539">
    <property type="entry name" value="MaoC-like_dom"/>
</dbReference>
<dbReference type="AlphaFoldDB" id="A0A8K0V1W9"/>
<dbReference type="SUPFAM" id="SSF54637">
    <property type="entry name" value="Thioesterase/thiol ester dehydrase-isomerase"/>
    <property type="match status" value="1"/>
</dbReference>
<sequence>MIIKYDQVDLEQWALFSGDYNKVHFDTIFALNKGLKDKIVHGMLVMLDAKYLLSNVLSLGNRSLCFYLKSPAYINSTMLFDITEKKNSSRLTIRDSNKNICFVANASGDFIDIENSSERRNIPSNLINKKLNLFKKYYPDINQDWIFIDALAFSLYISDNDKKPLAKETAAYLEKHNIVDSNDVAVYQVDHKINVSDMLWRRRNFEFRKLSYNTRGGDLLRSGNDVYGTVEINLFEEDKLIYQLSMGLMVKVKN</sequence>
<feature type="domain" description="MaoC-like" evidence="1">
    <location>
        <begin position="5"/>
        <end position="46"/>
    </location>
</feature>
<dbReference type="EMBL" id="JAEPBH010000019">
    <property type="protein sequence ID" value="MBK4715463.1"/>
    <property type="molecule type" value="Genomic_DNA"/>
</dbReference>
<protein>
    <recommendedName>
        <fullName evidence="1">MaoC-like domain-containing protein</fullName>
    </recommendedName>
</protein>
<proteinExistence type="predicted"/>
<dbReference type="Gene3D" id="3.10.129.10">
    <property type="entry name" value="Hotdog Thioesterase"/>
    <property type="match status" value="1"/>
</dbReference>
<dbReference type="RefSeq" id="WP_238713689.1">
    <property type="nucleotide sequence ID" value="NZ_JAEPBH010000019.1"/>
</dbReference>
<organism evidence="2 3">
    <name type="scientific">Tenebrionibacter intestinalis</name>
    <dbReference type="NCBI Taxonomy" id="2799638"/>
    <lineage>
        <taxon>Bacteria</taxon>
        <taxon>Pseudomonadati</taxon>
        <taxon>Pseudomonadota</taxon>
        <taxon>Gammaproteobacteria</taxon>
        <taxon>Enterobacterales</taxon>
        <taxon>Enterobacteriaceae</taxon>
        <taxon>Tenebrionibacter/Tenebrionicola group</taxon>
        <taxon>Tenebrionibacter</taxon>
    </lineage>
</organism>
<dbReference type="Proteomes" id="UP000659047">
    <property type="component" value="Unassembled WGS sequence"/>
</dbReference>
<name>A0A8K0V1W9_9ENTR</name>
<evidence type="ECO:0000313" key="2">
    <source>
        <dbReference type="EMBL" id="MBK4715463.1"/>
    </source>
</evidence>
<accession>A0A8K0V1W9</accession>